<dbReference type="SMART" id="SM00184">
    <property type="entry name" value="RING"/>
    <property type="match status" value="1"/>
</dbReference>
<comment type="pathway">
    <text evidence="2 11">Protein modification; protein ubiquitination.</text>
</comment>
<feature type="compositionally biased region" description="Low complexity" evidence="12">
    <location>
        <begin position="278"/>
        <end position="289"/>
    </location>
</feature>
<dbReference type="InterPro" id="IPR039398">
    <property type="entry name" value="Deltex_fam"/>
</dbReference>
<dbReference type="GO" id="GO:0007219">
    <property type="term" value="P:Notch signaling pathway"/>
    <property type="evidence" value="ECO:0007669"/>
    <property type="project" value="UniProtKB-KW"/>
</dbReference>
<keyword evidence="11" id="KW-0963">Cytoplasm</keyword>
<comment type="subcellular location">
    <subcellularLocation>
        <location evidence="11">Cytoplasm</location>
    </subcellularLocation>
</comment>
<dbReference type="PROSITE" id="PS50918">
    <property type="entry name" value="WWE"/>
    <property type="match status" value="2"/>
</dbReference>
<evidence type="ECO:0000256" key="12">
    <source>
        <dbReference type="SAM" id="MobiDB-lite"/>
    </source>
</evidence>
<sequence>MSSNGNCVVVVWEVESILLNKYVPYSSSVSQHLERAYAKKLTQVFLGDSDANLIEYYVNLRTMKQCSEKPDAEHPLVNVRRQFYNPSSPAGKGVRWEYAGNTNSEWHQYDMEIQCLIEDAWSNGSQQIDISSSYIHMPYIIDFSNMTQTRKPSGPIRQIRRVSQAPYPLTKLPSAINSTQSSMVLNTKQIGNFVHPANSANNLSTSRMSINSANRRSVKSNYLHHQQALSTSSPRLSNYGDTISQTGSTRSAPSHVMSGIPPSGKATVKPLTKPPKPTKTNNSESTTSPTNLARQILNNLNIFSHHHHNHHDKGESSSNNNNNNNNHKKGFLLSHVNSNKSSKKSLCKNLHGSTSTLDMETVSINSRRPSVDTISTYLSNGSKNSRGGSVRGKTSYGSVSDLLNCSLSSENDDVFLSSHSSLSSSMSMNMIIKGSIVGVDSSSEQISKFVSVVNDILPQAPPCPICLNELHRDNSAKNPTVSLSRCQHLMHLNCLNELILSQKSDLQKNLYIECPTCGIIYGDKRGNQPPGTMSWITIPKSLPGHEDCNTIQIIYNIASGIQNQNHPNPGRAFFAVGFPRICYLPENQTGRKILKFLKISFDRGLLFSIGRSATTGKEDVVVWKNVEHKTQFSMYPDPTFLQRVMEQLVHLGVTD</sequence>
<feature type="region of interest" description="Disordered" evidence="12">
    <location>
        <begin position="221"/>
        <end position="289"/>
    </location>
</feature>
<dbReference type="InterPro" id="IPR004170">
    <property type="entry name" value="WWE_dom"/>
</dbReference>
<gene>
    <name evidence="15" type="ORF">CHIRRI_LOCUS5097</name>
</gene>
<keyword evidence="16" id="KW-1185">Reference proteome</keyword>
<dbReference type="GO" id="GO:0005737">
    <property type="term" value="C:cytoplasm"/>
    <property type="evidence" value="ECO:0007669"/>
    <property type="project" value="UniProtKB-SubCell"/>
</dbReference>
<keyword evidence="8 11" id="KW-0862">Zinc</keyword>
<name>A0A9N9RS01_9DIPT</name>
<dbReference type="PANTHER" id="PTHR12622">
    <property type="entry name" value="DELTEX-RELATED"/>
    <property type="match status" value="1"/>
</dbReference>
<dbReference type="EMBL" id="OU895878">
    <property type="protein sequence ID" value="CAG9802182.1"/>
    <property type="molecule type" value="Genomic_DNA"/>
</dbReference>
<evidence type="ECO:0000256" key="5">
    <source>
        <dbReference type="ARBA" id="ARBA00022723"/>
    </source>
</evidence>
<dbReference type="InterPro" id="IPR018123">
    <property type="entry name" value="WWE-dom_subgr"/>
</dbReference>
<dbReference type="GO" id="GO:0008270">
    <property type="term" value="F:zinc ion binding"/>
    <property type="evidence" value="ECO:0007669"/>
    <property type="project" value="UniProtKB-KW"/>
</dbReference>
<proteinExistence type="inferred from homology"/>
<evidence type="ECO:0000256" key="8">
    <source>
        <dbReference type="ARBA" id="ARBA00022833"/>
    </source>
</evidence>
<keyword evidence="5 11" id="KW-0479">Metal-binding</keyword>
<dbReference type="AlphaFoldDB" id="A0A9N9RS01"/>
<dbReference type="SMART" id="SM00678">
    <property type="entry name" value="WWE"/>
    <property type="match status" value="2"/>
</dbReference>
<dbReference type="Pfam" id="PF18102">
    <property type="entry name" value="DTC"/>
    <property type="match status" value="1"/>
</dbReference>
<dbReference type="Gene3D" id="3.30.720.50">
    <property type="match status" value="2"/>
</dbReference>
<dbReference type="InterPro" id="IPR013083">
    <property type="entry name" value="Znf_RING/FYVE/PHD"/>
</dbReference>
<dbReference type="SUPFAM" id="SSF57850">
    <property type="entry name" value="RING/U-box"/>
    <property type="match status" value="1"/>
</dbReference>
<evidence type="ECO:0000259" key="14">
    <source>
        <dbReference type="PROSITE" id="PS50918"/>
    </source>
</evidence>
<dbReference type="Proteomes" id="UP001153620">
    <property type="component" value="Chromosome 2"/>
</dbReference>
<reference evidence="15" key="1">
    <citation type="submission" date="2022-01" db="EMBL/GenBank/DDBJ databases">
        <authorList>
            <person name="King R."/>
        </authorList>
    </citation>
    <scope>NUCLEOTIDE SEQUENCE</scope>
</reference>
<comment type="similarity">
    <text evidence="3 11">Belongs to the Deltex family.</text>
</comment>
<evidence type="ECO:0000256" key="11">
    <source>
        <dbReference type="RuleBase" id="RU367105"/>
    </source>
</evidence>
<dbReference type="SUPFAM" id="SSF117839">
    <property type="entry name" value="WWE domain"/>
    <property type="match status" value="2"/>
</dbReference>
<accession>A0A9N9RS01</accession>
<evidence type="ECO:0000256" key="7">
    <source>
        <dbReference type="ARBA" id="ARBA00022771"/>
    </source>
</evidence>
<dbReference type="InterPro" id="IPR039396">
    <property type="entry name" value="Deltex_C"/>
</dbReference>
<dbReference type="GO" id="GO:0016567">
    <property type="term" value="P:protein ubiquitination"/>
    <property type="evidence" value="ECO:0007669"/>
    <property type="project" value="UniProtKB-UniRule"/>
</dbReference>
<keyword evidence="7 10" id="KW-0863">Zinc-finger</keyword>
<evidence type="ECO:0000256" key="6">
    <source>
        <dbReference type="ARBA" id="ARBA00022737"/>
    </source>
</evidence>
<dbReference type="Pfam" id="PF02825">
    <property type="entry name" value="WWE"/>
    <property type="match status" value="2"/>
</dbReference>
<keyword evidence="4 11" id="KW-0808">Transferase</keyword>
<dbReference type="CDD" id="cd09633">
    <property type="entry name" value="Deltex_C"/>
    <property type="match status" value="1"/>
</dbReference>
<keyword evidence="9" id="KW-0914">Notch signaling pathway</keyword>
<feature type="domain" description="WWE" evidence="14">
    <location>
        <begin position="82"/>
        <end position="161"/>
    </location>
</feature>
<evidence type="ECO:0000256" key="3">
    <source>
        <dbReference type="ARBA" id="ARBA00009413"/>
    </source>
</evidence>
<evidence type="ECO:0000313" key="16">
    <source>
        <dbReference type="Proteomes" id="UP001153620"/>
    </source>
</evidence>
<dbReference type="Gene3D" id="3.30.40.10">
    <property type="entry name" value="Zinc/RING finger domain, C3HC4 (zinc finger)"/>
    <property type="match status" value="1"/>
</dbReference>
<feature type="domain" description="RING-type" evidence="13">
    <location>
        <begin position="463"/>
        <end position="517"/>
    </location>
</feature>
<dbReference type="PROSITE" id="PS50089">
    <property type="entry name" value="ZF_RING_2"/>
    <property type="match status" value="1"/>
</dbReference>
<comment type="catalytic activity">
    <reaction evidence="1 11">
        <text>S-ubiquitinyl-[E2 ubiquitin-conjugating enzyme]-L-cysteine + [acceptor protein]-L-lysine = [E2 ubiquitin-conjugating enzyme]-L-cysteine + N(6)-ubiquitinyl-[acceptor protein]-L-lysine.</text>
        <dbReference type="EC" id="2.3.2.27"/>
    </reaction>
</comment>
<dbReference type="OrthoDB" id="2449614at2759"/>
<dbReference type="Gene3D" id="3.30.390.130">
    <property type="match status" value="1"/>
</dbReference>
<keyword evidence="6" id="KW-0677">Repeat</keyword>
<evidence type="ECO:0000256" key="10">
    <source>
        <dbReference type="PROSITE-ProRule" id="PRU00175"/>
    </source>
</evidence>
<dbReference type="InterPro" id="IPR001841">
    <property type="entry name" value="Znf_RING"/>
</dbReference>
<evidence type="ECO:0000256" key="9">
    <source>
        <dbReference type="ARBA" id="ARBA00022976"/>
    </source>
</evidence>
<dbReference type="EC" id="2.3.2.27" evidence="11"/>
<feature type="region of interest" description="Disordered" evidence="12">
    <location>
        <begin position="306"/>
        <end position="331"/>
    </location>
</feature>
<evidence type="ECO:0000256" key="1">
    <source>
        <dbReference type="ARBA" id="ARBA00000900"/>
    </source>
</evidence>
<dbReference type="GO" id="GO:0061630">
    <property type="term" value="F:ubiquitin protein ligase activity"/>
    <property type="evidence" value="ECO:0007669"/>
    <property type="project" value="UniProtKB-UniRule"/>
</dbReference>
<dbReference type="InterPro" id="IPR039399">
    <property type="entry name" value="Deltex_C_sf"/>
</dbReference>
<organism evidence="15 16">
    <name type="scientific">Chironomus riparius</name>
    <dbReference type="NCBI Taxonomy" id="315576"/>
    <lineage>
        <taxon>Eukaryota</taxon>
        <taxon>Metazoa</taxon>
        <taxon>Ecdysozoa</taxon>
        <taxon>Arthropoda</taxon>
        <taxon>Hexapoda</taxon>
        <taxon>Insecta</taxon>
        <taxon>Pterygota</taxon>
        <taxon>Neoptera</taxon>
        <taxon>Endopterygota</taxon>
        <taxon>Diptera</taxon>
        <taxon>Nematocera</taxon>
        <taxon>Chironomoidea</taxon>
        <taxon>Chironomidae</taxon>
        <taxon>Chironominae</taxon>
        <taxon>Chironomus</taxon>
    </lineage>
</organism>
<reference evidence="15" key="2">
    <citation type="submission" date="2022-10" db="EMBL/GenBank/DDBJ databases">
        <authorList>
            <consortium name="ENA_rothamsted_submissions"/>
            <consortium name="culmorum"/>
            <person name="King R."/>
        </authorList>
    </citation>
    <scope>NUCLEOTIDE SEQUENCE</scope>
</reference>
<protein>
    <recommendedName>
        <fullName evidence="11">E3 ubiquitin-protein ligase</fullName>
        <ecNumber evidence="11">2.3.2.27</ecNumber>
    </recommendedName>
</protein>
<feature type="domain" description="WWE" evidence="14">
    <location>
        <begin position="1"/>
        <end position="81"/>
    </location>
</feature>
<evidence type="ECO:0000256" key="4">
    <source>
        <dbReference type="ARBA" id="ARBA00022679"/>
    </source>
</evidence>
<feature type="compositionally biased region" description="Polar residues" evidence="12">
    <location>
        <begin position="221"/>
        <end position="252"/>
    </location>
</feature>
<evidence type="ECO:0000313" key="15">
    <source>
        <dbReference type="EMBL" id="CAG9802182.1"/>
    </source>
</evidence>
<dbReference type="InterPro" id="IPR037197">
    <property type="entry name" value="WWE_dom_sf"/>
</dbReference>
<evidence type="ECO:0000259" key="13">
    <source>
        <dbReference type="PROSITE" id="PS50089"/>
    </source>
</evidence>
<feature type="compositionally biased region" description="Low complexity" evidence="12">
    <location>
        <begin position="316"/>
        <end position="325"/>
    </location>
</feature>
<evidence type="ECO:0000256" key="2">
    <source>
        <dbReference type="ARBA" id="ARBA00004906"/>
    </source>
</evidence>